<keyword evidence="1" id="KW-1133">Transmembrane helix</keyword>
<reference evidence="3 4" key="1">
    <citation type="journal article" date="2023" name="Arcadia Sci">
        <title>De novo assembly of a long-read Amblyomma americanum tick genome.</title>
        <authorList>
            <person name="Chou S."/>
            <person name="Poskanzer K.E."/>
            <person name="Rollins M."/>
            <person name="Thuy-Boun P.S."/>
        </authorList>
    </citation>
    <scope>NUCLEOTIDE SEQUENCE [LARGE SCALE GENOMIC DNA]</scope>
    <source>
        <strain evidence="3">F_SG_1</strain>
        <tissue evidence="3">Salivary glands</tissue>
    </source>
</reference>
<dbReference type="GO" id="GO:0080019">
    <property type="term" value="F:alcohol-forming very long-chain fatty acyl-CoA reductase activity"/>
    <property type="evidence" value="ECO:0007669"/>
    <property type="project" value="InterPro"/>
</dbReference>
<dbReference type="GO" id="GO:0005777">
    <property type="term" value="C:peroxisome"/>
    <property type="evidence" value="ECO:0007669"/>
    <property type="project" value="TreeGrafter"/>
</dbReference>
<feature type="domain" description="Fatty acyl-CoA reductase C-terminal" evidence="2">
    <location>
        <begin position="1"/>
        <end position="77"/>
    </location>
</feature>
<organism evidence="3 4">
    <name type="scientific">Amblyomma americanum</name>
    <name type="common">Lone star tick</name>
    <dbReference type="NCBI Taxonomy" id="6943"/>
    <lineage>
        <taxon>Eukaryota</taxon>
        <taxon>Metazoa</taxon>
        <taxon>Ecdysozoa</taxon>
        <taxon>Arthropoda</taxon>
        <taxon>Chelicerata</taxon>
        <taxon>Arachnida</taxon>
        <taxon>Acari</taxon>
        <taxon>Parasitiformes</taxon>
        <taxon>Ixodida</taxon>
        <taxon>Ixodoidea</taxon>
        <taxon>Ixodidae</taxon>
        <taxon>Amblyomminae</taxon>
        <taxon>Amblyomma</taxon>
    </lineage>
</organism>
<dbReference type="EMBL" id="JARKHS020009037">
    <property type="protein sequence ID" value="KAK8780280.1"/>
    <property type="molecule type" value="Genomic_DNA"/>
</dbReference>
<evidence type="ECO:0000313" key="3">
    <source>
        <dbReference type="EMBL" id="KAK8780280.1"/>
    </source>
</evidence>
<sequence>MGEKPRFMQRYQKVRERMDVVRYFTTHSWLFRSDNVRGLISDLSPTDKKLFSLDVQNIEWRPYWEQYVLGIRKYLFKAEDDKLPEARRQLKWLYAVHLSLPIFLLILVSRLLMTPKAK</sequence>
<comment type="caution">
    <text evidence="3">The sequence shown here is derived from an EMBL/GenBank/DDBJ whole genome shotgun (WGS) entry which is preliminary data.</text>
</comment>
<feature type="transmembrane region" description="Helical" evidence="1">
    <location>
        <begin position="92"/>
        <end position="113"/>
    </location>
</feature>
<keyword evidence="1" id="KW-0812">Transmembrane</keyword>
<dbReference type="Pfam" id="PF03015">
    <property type="entry name" value="Sterile"/>
    <property type="match status" value="1"/>
</dbReference>
<dbReference type="InterPro" id="IPR033640">
    <property type="entry name" value="FAR_C"/>
</dbReference>
<dbReference type="CDD" id="cd09071">
    <property type="entry name" value="FAR_C"/>
    <property type="match status" value="1"/>
</dbReference>
<keyword evidence="4" id="KW-1185">Reference proteome</keyword>
<accession>A0AAQ4EZN8</accession>
<proteinExistence type="predicted"/>
<evidence type="ECO:0000256" key="1">
    <source>
        <dbReference type="SAM" id="Phobius"/>
    </source>
</evidence>
<evidence type="ECO:0000313" key="4">
    <source>
        <dbReference type="Proteomes" id="UP001321473"/>
    </source>
</evidence>
<dbReference type="GO" id="GO:0035336">
    <property type="term" value="P:long-chain fatty-acyl-CoA metabolic process"/>
    <property type="evidence" value="ECO:0007669"/>
    <property type="project" value="TreeGrafter"/>
</dbReference>
<dbReference type="Proteomes" id="UP001321473">
    <property type="component" value="Unassembled WGS sequence"/>
</dbReference>
<protein>
    <recommendedName>
        <fullName evidence="2">Fatty acyl-CoA reductase C-terminal domain-containing protein</fullName>
    </recommendedName>
</protein>
<gene>
    <name evidence="3" type="ORF">V5799_018381</name>
</gene>
<dbReference type="PANTHER" id="PTHR11011">
    <property type="entry name" value="MALE STERILITY PROTEIN 2-RELATED"/>
    <property type="match status" value="1"/>
</dbReference>
<keyword evidence="1" id="KW-0472">Membrane</keyword>
<dbReference type="PANTHER" id="PTHR11011:SF116">
    <property type="entry name" value="FATTY ACYL-COA REDUCTASE CG5065-RELATED"/>
    <property type="match status" value="1"/>
</dbReference>
<dbReference type="AlphaFoldDB" id="A0AAQ4EZN8"/>
<evidence type="ECO:0000259" key="2">
    <source>
        <dbReference type="Pfam" id="PF03015"/>
    </source>
</evidence>
<dbReference type="InterPro" id="IPR026055">
    <property type="entry name" value="FAR"/>
</dbReference>
<name>A0AAQ4EZN8_AMBAM</name>